<dbReference type="PANTHER" id="PTHR43668:SF2">
    <property type="entry name" value="ALLANTOINASE"/>
    <property type="match status" value="1"/>
</dbReference>
<dbReference type="EMBL" id="VWNE01000010">
    <property type="protein sequence ID" value="KAA8483783.1"/>
    <property type="molecule type" value="Genomic_DNA"/>
</dbReference>
<evidence type="ECO:0000256" key="1">
    <source>
        <dbReference type="ARBA" id="ARBA00022975"/>
    </source>
</evidence>
<proteinExistence type="predicted"/>
<protein>
    <submittedName>
        <fullName evidence="4">Dihydroorotase</fullName>
    </submittedName>
</protein>
<evidence type="ECO:0000259" key="2">
    <source>
        <dbReference type="Pfam" id="PF12890"/>
    </source>
</evidence>
<dbReference type="GO" id="GO:0004151">
    <property type="term" value="F:dihydroorotase activity"/>
    <property type="evidence" value="ECO:0007669"/>
    <property type="project" value="InterPro"/>
</dbReference>
<organism evidence="4 5">
    <name type="scientific">Arcticibacter tournemirensis</name>
    <dbReference type="NCBI Taxonomy" id="699437"/>
    <lineage>
        <taxon>Bacteria</taxon>
        <taxon>Pseudomonadati</taxon>
        <taxon>Bacteroidota</taxon>
        <taxon>Sphingobacteriia</taxon>
        <taxon>Sphingobacteriales</taxon>
        <taxon>Sphingobacteriaceae</taxon>
        <taxon>Arcticibacter</taxon>
    </lineage>
</organism>
<dbReference type="PANTHER" id="PTHR43668">
    <property type="entry name" value="ALLANTOINASE"/>
    <property type="match status" value="1"/>
</dbReference>
<sequence>MKTILLRSVTILYPGSAFNNKTADVLIKDGKIAEVSQYIAAGDEDLVLIECQGKMLSPGFFDLNANLGEPGYETKEDLISGAAAAVAGGFTGLAVQPATHPPLHSKAEVSYIVNRSKDFLTDIYPVGCISFNREGKDLAEIYDMFLAGAIAFTDGSRPVCDSGLMSRALLYVKGFDGLIFSYPEDTSIAGKGKMNEGVMSTYLGMKGIPALAEEVFISRDLYLAEYNESKVHFSTISTAGSVSLIREAKKKGLKVSCDVAAHHLVLTEDSLADFDSNFKVKPPLRTLKDVEALIEGLNDGTIDAIVSQHTPHEIEFKDVEFEIASFGITGLQTVLPLALKAGLSPAQIAEKLAVNPRRIVNVPVPVLEPGEIANFVLFDPEEEWLFDDEANRSKSSNSPFMGQKLKGKAVLVCNKEQIVGL</sequence>
<dbReference type="InterPro" id="IPR024403">
    <property type="entry name" value="DHOase_cat"/>
</dbReference>
<gene>
    <name evidence="4" type="ORF">EKH83_10250</name>
    <name evidence="3" type="ORF">F1649_07805</name>
</gene>
<dbReference type="OrthoDB" id="9765462at2"/>
<dbReference type="CDD" id="cd01317">
    <property type="entry name" value="DHOase_IIa"/>
    <property type="match status" value="1"/>
</dbReference>
<dbReference type="SUPFAM" id="SSF51556">
    <property type="entry name" value="Metallo-dependent hydrolases"/>
    <property type="match status" value="1"/>
</dbReference>
<comment type="caution">
    <text evidence="4">The sequence shown here is derived from an EMBL/GenBank/DDBJ whole genome shotgun (WGS) entry which is preliminary data.</text>
</comment>
<dbReference type="Gene3D" id="2.30.40.10">
    <property type="entry name" value="Urease, subunit C, domain 1"/>
    <property type="match status" value="1"/>
</dbReference>
<dbReference type="Pfam" id="PF12890">
    <property type="entry name" value="DHOase"/>
    <property type="match status" value="1"/>
</dbReference>
<dbReference type="NCBIfam" id="TIGR00857">
    <property type="entry name" value="pyrC_multi"/>
    <property type="match status" value="1"/>
</dbReference>
<keyword evidence="1" id="KW-0665">Pyrimidine biosynthesis</keyword>
<evidence type="ECO:0000313" key="3">
    <source>
        <dbReference type="EMBL" id="KAA8483783.1"/>
    </source>
</evidence>
<accession>A0A4Q0M982</accession>
<dbReference type="SUPFAM" id="SSF51338">
    <property type="entry name" value="Composite domain of metallo-dependent hydrolases"/>
    <property type="match status" value="1"/>
</dbReference>
<dbReference type="GO" id="GO:0005737">
    <property type="term" value="C:cytoplasm"/>
    <property type="evidence" value="ECO:0007669"/>
    <property type="project" value="TreeGrafter"/>
</dbReference>
<dbReference type="GO" id="GO:0046872">
    <property type="term" value="F:metal ion binding"/>
    <property type="evidence" value="ECO:0007669"/>
    <property type="project" value="InterPro"/>
</dbReference>
<dbReference type="AlphaFoldDB" id="A0A4Q0M982"/>
<dbReference type="EMBL" id="RXOC01000006">
    <property type="protein sequence ID" value="RXF69635.1"/>
    <property type="molecule type" value="Genomic_DNA"/>
</dbReference>
<dbReference type="InterPro" id="IPR011059">
    <property type="entry name" value="Metal-dep_hydrolase_composite"/>
</dbReference>
<dbReference type="InterPro" id="IPR050138">
    <property type="entry name" value="DHOase/Allantoinase_Hydrolase"/>
</dbReference>
<evidence type="ECO:0000313" key="6">
    <source>
        <dbReference type="Proteomes" id="UP000322918"/>
    </source>
</evidence>
<evidence type="ECO:0000313" key="5">
    <source>
        <dbReference type="Proteomes" id="UP000290848"/>
    </source>
</evidence>
<dbReference type="GO" id="GO:0006145">
    <property type="term" value="P:purine nucleobase catabolic process"/>
    <property type="evidence" value="ECO:0007669"/>
    <property type="project" value="TreeGrafter"/>
</dbReference>
<dbReference type="GO" id="GO:0006221">
    <property type="term" value="P:pyrimidine nucleotide biosynthetic process"/>
    <property type="evidence" value="ECO:0007669"/>
    <property type="project" value="UniProtKB-KW"/>
</dbReference>
<dbReference type="InterPro" id="IPR004722">
    <property type="entry name" value="DHOase"/>
</dbReference>
<reference evidence="3 6" key="2">
    <citation type="submission" date="2019-09" db="EMBL/GenBank/DDBJ databases">
        <title>Pararcticibacter amylolyticus gen. nov., sp. nov., isolated from a rottenly hemp rope, and reclassification of Pedobacter tournemirensis as Pararcticibacter tournemirensis comb. nov.</title>
        <authorList>
            <person name="Cai Y."/>
        </authorList>
    </citation>
    <scope>NUCLEOTIDE SEQUENCE [LARGE SCALE GENOMIC DNA]</scope>
    <source>
        <strain evidence="3 6">TF5-37.2-LB10</strain>
    </source>
</reference>
<dbReference type="RefSeq" id="WP_128769336.1">
    <property type="nucleotide sequence ID" value="NZ_RXOC01000006.1"/>
</dbReference>
<dbReference type="GO" id="GO:0004038">
    <property type="term" value="F:allantoinase activity"/>
    <property type="evidence" value="ECO:0007669"/>
    <property type="project" value="TreeGrafter"/>
</dbReference>
<evidence type="ECO:0000313" key="4">
    <source>
        <dbReference type="EMBL" id="RXF69635.1"/>
    </source>
</evidence>
<dbReference type="Proteomes" id="UP000322918">
    <property type="component" value="Unassembled WGS sequence"/>
</dbReference>
<dbReference type="InterPro" id="IPR032466">
    <property type="entry name" value="Metal_Hydrolase"/>
</dbReference>
<dbReference type="Gene3D" id="3.20.20.140">
    <property type="entry name" value="Metal-dependent hydrolases"/>
    <property type="match status" value="1"/>
</dbReference>
<reference evidence="4 5" key="1">
    <citation type="submission" date="2018-12" db="EMBL/GenBank/DDBJ databases">
        <title>The Draft Genome Sequence of the Soil Bacterium Pedobacter tournemirensis R1.</title>
        <authorList>
            <person name="He J."/>
        </authorList>
    </citation>
    <scope>NUCLEOTIDE SEQUENCE [LARGE SCALE GENOMIC DNA]</scope>
    <source>
        <strain evidence="4 5">R1</strain>
    </source>
</reference>
<name>A0A4Q0M982_9SPHI</name>
<dbReference type="Proteomes" id="UP000290848">
    <property type="component" value="Unassembled WGS sequence"/>
</dbReference>
<keyword evidence="6" id="KW-1185">Reference proteome</keyword>
<feature type="domain" description="Dihydroorotase catalytic" evidence="2">
    <location>
        <begin position="53"/>
        <end position="239"/>
    </location>
</feature>